<sequence>MEGKHGIENPEENAIWIQNDEQNLTLREETETLHNVQESSIGNRDSVGDTNINESLSSPSYDSSDYMDPDETHVDTSTDSITSTDISTGELQSLGVGEAVRDRRQRRPPNRFGYSNMCTSNNLPGAEEIDFSEALNGPEAEQWMLAMREELQSFEYNDAWELIDIPSDTSIVQCKHEKIRVHPECARKTTEVFESRCSVACPQRRARFPRPRHIHIGRPLRAAKPPEAARSEWTGLVRSLDRSSAAARARPKPGHIDRATLRGK</sequence>
<feature type="region of interest" description="Disordered" evidence="1">
    <location>
        <begin position="242"/>
        <end position="264"/>
    </location>
</feature>
<name>A0A8S1AET1_ARCPL</name>
<dbReference type="Proteomes" id="UP000494106">
    <property type="component" value="Unassembled WGS sequence"/>
</dbReference>
<keyword evidence="3" id="KW-1185">Reference proteome</keyword>
<feature type="compositionally biased region" description="Low complexity" evidence="1">
    <location>
        <begin position="77"/>
        <end position="88"/>
    </location>
</feature>
<proteinExistence type="predicted"/>
<dbReference type="EMBL" id="CADEBC010000519">
    <property type="protein sequence ID" value="CAB3243260.1"/>
    <property type="molecule type" value="Genomic_DNA"/>
</dbReference>
<dbReference type="AlphaFoldDB" id="A0A8S1AET1"/>
<feature type="compositionally biased region" description="Low complexity" evidence="1">
    <location>
        <begin position="55"/>
        <end position="66"/>
    </location>
</feature>
<gene>
    <name evidence="2" type="ORF">APLA_LOCUS9413</name>
</gene>
<feature type="compositionally biased region" description="Polar residues" evidence="1">
    <location>
        <begin position="33"/>
        <end position="54"/>
    </location>
</feature>
<evidence type="ECO:0000313" key="3">
    <source>
        <dbReference type="Proteomes" id="UP000494106"/>
    </source>
</evidence>
<dbReference type="OrthoDB" id="413361at2759"/>
<feature type="compositionally biased region" description="Basic and acidic residues" evidence="1">
    <location>
        <begin position="254"/>
        <end position="264"/>
    </location>
</feature>
<evidence type="ECO:0000256" key="1">
    <source>
        <dbReference type="SAM" id="MobiDB-lite"/>
    </source>
</evidence>
<comment type="caution">
    <text evidence="2">The sequence shown here is derived from an EMBL/GenBank/DDBJ whole genome shotgun (WGS) entry which is preliminary data.</text>
</comment>
<organism evidence="2 3">
    <name type="scientific">Arctia plantaginis</name>
    <name type="common">Wood tiger moth</name>
    <name type="synonym">Phalaena plantaginis</name>
    <dbReference type="NCBI Taxonomy" id="874455"/>
    <lineage>
        <taxon>Eukaryota</taxon>
        <taxon>Metazoa</taxon>
        <taxon>Ecdysozoa</taxon>
        <taxon>Arthropoda</taxon>
        <taxon>Hexapoda</taxon>
        <taxon>Insecta</taxon>
        <taxon>Pterygota</taxon>
        <taxon>Neoptera</taxon>
        <taxon>Endopterygota</taxon>
        <taxon>Lepidoptera</taxon>
        <taxon>Glossata</taxon>
        <taxon>Ditrysia</taxon>
        <taxon>Noctuoidea</taxon>
        <taxon>Erebidae</taxon>
        <taxon>Arctiinae</taxon>
        <taxon>Arctia</taxon>
    </lineage>
</organism>
<evidence type="ECO:0000313" key="2">
    <source>
        <dbReference type="EMBL" id="CAB3243260.1"/>
    </source>
</evidence>
<accession>A0A8S1AET1</accession>
<reference evidence="2 3" key="1">
    <citation type="submission" date="2020-04" db="EMBL/GenBank/DDBJ databases">
        <authorList>
            <person name="Wallbank WR R."/>
            <person name="Pardo Diaz C."/>
            <person name="Kozak K."/>
            <person name="Martin S."/>
            <person name="Jiggins C."/>
            <person name="Moest M."/>
            <person name="Warren A I."/>
            <person name="Byers J.R.P. K."/>
            <person name="Montejo-Kovacevich G."/>
            <person name="Yen C E."/>
        </authorList>
    </citation>
    <scope>NUCLEOTIDE SEQUENCE [LARGE SCALE GENOMIC DNA]</scope>
</reference>
<feature type="region of interest" description="Disordered" evidence="1">
    <location>
        <begin position="29"/>
        <end position="119"/>
    </location>
</feature>
<protein>
    <submittedName>
        <fullName evidence="2">Uncharacterized protein</fullName>
    </submittedName>
</protein>